<dbReference type="PANTHER" id="PTHR21301:SF11">
    <property type="entry name" value="GIY-YIG DOMAIN-CONTAINING PROTEIN"/>
    <property type="match status" value="1"/>
</dbReference>
<gene>
    <name evidence="1" type="ORF">DILT_LOCUS2332</name>
</gene>
<keyword evidence="2" id="KW-1185">Reference proteome</keyword>
<evidence type="ECO:0000313" key="1">
    <source>
        <dbReference type="EMBL" id="VDK71490.1"/>
    </source>
</evidence>
<feature type="non-terminal residue" evidence="1">
    <location>
        <position position="1"/>
    </location>
</feature>
<proteinExistence type="predicted"/>
<organism evidence="1 2">
    <name type="scientific">Dibothriocephalus latus</name>
    <name type="common">Fish tapeworm</name>
    <name type="synonym">Diphyllobothrium latum</name>
    <dbReference type="NCBI Taxonomy" id="60516"/>
    <lineage>
        <taxon>Eukaryota</taxon>
        <taxon>Metazoa</taxon>
        <taxon>Spiralia</taxon>
        <taxon>Lophotrochozoa</taxon>
        <taxon>Platyhelminthes</taxon>
        <taxon>Cestoda</taxon>
        <taxon>Eucestoda</taxon>
        <taxon>Diphyllobothriidea</taxon>
        <taxon>Diphyllobothriidae</taxon>
        <taxon>Dibothriocephalus</taxon>
    </lineage>
</organism>
<evidence type="ECO:0000313" key="2">
    <source>
        <dbReference type="Proteomes" id="UP000281553"/>
    </source>
</evidence>
<reference evidence="1 2" key="1">
    <citation type="submission" date="2018-11" db="EMBL/GenBank/DDBJ databases">
        <authorList>
            <consortium name="Pathogen Informatics"/>
        </authorList>
    </citation>
    <scope>NUCLEOTIDE SEQUENCE [LARGE SCALE GENOMIC DNA]</scope>
</reference>
<dbReference type="PANTHER" id="PTHR21301">
    <property type="entry name" value="REVERSE TRANSCRIPTASE"/>
    <property type="match status" value="1"/>
</dbReference>
<name>A0A3P6SUJ6_DIBLA</name>
<accession>A0A3P6SUJ6</accession>
<dbReference type="Proteomes" id="UP000281553">
    <property type="component" value="Unassembled WGS sequence"/>
</dbReference>
<sequence length="150" mass="17276">TKDSPWTVTSAEEFLKRIQHLEVKADEEVVSFDMILFFTSIPPALIINTIDGLPCEKYDETENHLKREHIIELLGLCLKTFFTFNGQVLQLGPPKFWVRYVDDTFVILKRTHVQAFKASVNSIFPDIPFTIQEEVNNRFFACIGKSVVLP</sequence>
<dbReference type="AlphaFoldDB" id="A0A3P6SUJ6"/>
<evidence type="ECO:0008006" key="3">
    <source>
        <dbReference type="Google" id="ProtNLM"/>
    </source>
</evidence>
<dbReference type="EMBL" id="UYRU01041954">
    <property type="protein sequence ID" value="VDK71490.1"/>
    <property type="molecule type" value="Genomic_DNA"/>
</dbReference>
<protein>
    <recommendedName>
        <fullName evidence="3">Reverse transcriptase domain-containing protein</fullName>
    </recommendedName>
</protein>